<protein>
    <recommendedName>
        <fullName evidence="3">Cilia- and flagella-associated protein 206</fullName>
    </recommendedName>
</protein>
<keyword evidence="11" id="KW-1185">Reference proteome</keyword>
<comment type="function">
    <text evidence="9">Essential for sperm motility and is involved in the regulation of the beating frequency of motile cilia on the epithelial cells of the respiratory tract. Required for the establishment of radial spokes in sperm flagella.</text>
</comment>
<dbReference type="PANTHER" id="PTHR21442">
    <property type="entry name" value="CILIA- AND FLAGELLA-ASSOCIATED PROTEIN 206"/>
    <property type="match status" value="1"/>
</dbReference>
<dbReference type="Pfam" id="PF12018">
    <property type="entry name" value="FAP206"/>
    <property type="match status" value="1"/>
</dbReference>
<evidence type="ECO:0000256" key="3">
    <source>
        <dbReference type="ARBA" id="ARBA00021602"/>
    </source>
</evidence>
<dbReference type="GO" id="GO:0005930">
    <property type="term" value="C:axoneme"/>
    <property type="evidence" value="ECO:0007669"/>
    <property type="project" value="UniProtKB-SubCell"/>
</dbReference>
<evidence type="ECO:0000256" key="7">
    <source>
        <dbReference type="ARBA" id="ARBA00023212"/>
    </source>
</evidence>
<dbReference type="OrthoDB" id="10251073at2759"/>
<evidence type="ECO:0000256" key="8">
    <source>
        <dbReference type="ARBA" id="ARBA00023273"/>
    </source>
</evidence>
<proteinExistence type="inferred from homology"/>
<name>A0A9J6CQ97_POLVA</name>
<evidence type="ECO:0000256" key="4">
    <source>
        <dbReference type="ARBA" id="ARBA00022490"/>
    </source>
</evidence>
<evidence type="ECO:0000256" key="6">
    <source>
        <dbReference type="ARBA" id="ARBA00023069"/>
    </source>
</evidence>
<dbReference type="Proteomes" id="UP001107558">
    <property type="component" value="Chromosome 1"/>
</dbReference>
<dbReference type="AlphaFoldDB" id="A0A9J6CQ97"/>
<keyword evidence="7" id="KW-0206">Cytoskeleton</keyword>
<gene>
    <name evidence="10" type="ORF">PVAND_013421</name>
</gene>
<keyword evidence="5" id="KW-0970">Cilium biogenesis/degradation</keyword>
<organism evidence="10 11">
    <name type="scientific">Polypedilum vanderplanki</name>
    <name type="common">Sleeping chironomid midge</name>
    <dbReference type="NCBI Taxonomy" id="319348"/>
    <lineage>
        <taxon>Eukaryota</taxon>
        <taxon>Metazoa</taxon>
        <taxon>Ecdysozoa</taxon>
        <taxon>Arthropoda</taxon>
        <taxon>Hexapoda</taxon>
        <taxon>Insecta</taxon>
        <taxon>Pterygota</taxon>
        <taxon>Neoptera</taxon>
        <taxon>Endopterygota</taxon>
        <taxon>Diptera</taxon>
        <taxon>Nematocera</taxon>
        <taxon>Chironomoidea</taxon>
        <taxon>Chironomidae</taxon>
        <taxon>Chironominae</taxon>
        <taxon>Polypedilum</taxon>
        <taxon>Polypedilum</taxon>
    </lineage>
</organism>
<accession>A0A9J6CQ97</accession>
<sequence>MRYIVRKLLSNLKSIKSLIETHVKNFAEKLAKLHEIVQYRSAVPSIQIFPKFRELTDDGWHSMIFLMFYHNRIRSTIICNICQSCAVNNNMMKLCTSYWVKNQVETDHTRLQKRRHLKLDAENISSSSSISIVQAPESNSEIEYLGFCAYVLAESRILLPSVPEMGCALWNQKFYGFYSVEAAKLFIAKPINFIQLTLTHCLMEVRMQMMKQLLSEREFRLIYIQFHFIRTRIMYGILWELRKKAIELANLRRKKTTSSQTGLSYHRFEIASEKLENRQNDSQTNENKAN</sequence>
<reference evidence="10" key="1">
    <citation type="submission" date="2021-03" db="EMBL/GenBank/DDBJ databases">
        <title>Chromosome level genome of the anhydrobiotic midge Polypedilum vanderplanki.</title>
        <authorList>
            <person name="Yoshida Y."/>
            <person name="Kikawada T."/>
            <person name="Gusev O."/>
        </authorList>
    </citation>
    <scope>NUCLEOTIDE SEQUENCE</scope>
    <source>
        <strain evidence="10">NIAS01</strain>
        <tissue evidence="10">Whole body or cell culture</tissue>
    </source>
</reference>
<evidence type="ECO:0000256" key="2">
    <source>
        <dbReference type="ARBA" id="ARBA00010500"/>
    </source>
</evidence>
<evidence type="ECO:0000256" key="1">
    <source>
        <dbReference type="ARBA" id="ARBA00004430"/>
    </source>
</evidence>
<comment type="subcellular location">
    <subcellularLocation>
        <location evidence="1">Cytoplasm</location>
        <location evidence="1">Cytoskeleton</location>
        <location evidence="1">Cilium axoneme</location>
    </subcellularLocation>
</comment>
<evidence type="ECO:0000256" key="5">
    <source>
        <dbReference type="ARBA" id="ARBA00022794"/>
    </source>
</evidence>
<dbReference type="GO" id="GO:0003356">
    <property type="term" value="P:regulation of cilium beat frequency"/>
    <property type="evidence" value="ECO:0007669"/>
    <property type="project" value="TreeGrafter"/>
</dbReference>
<dbReference type="GO" id="GO:0030030">
    <property type="term" value="P:cell projection organization"/>
    <property type="evidence" value="ECO:0007669"/>
    <property type="project" value="UniProtKB-KW"/>
</dbReference>
<evidence type="ECO:0000256" key="9">
    <source>
        <dbReference type="ARBA" id="ARBA00045321"/>
    </source>
</evidence>
<keyword evidence="6" id="KW-0969">Cilium</keyword>
<evidence type="ECO:0000313" key="11">
    <source>
        <dbReference type="Proteomes" id="UP001107558"/>
    </source>
</evidence>
<dbReference type="InterPro" id="IPR021897">
    <property type="entry name" value="FAP206"/>
</dbReference>
<dbReference type="GO" id="GO:0036064">
    <property type="term" value="C:ciliary basal body"/>
    <property type="evidence" value="ECO:0007669"/>
    <property type="project" value="TreeGrafter"/>
</dbReference>
<evidence type="ECO:0000313" key="10">
    <source>
        <dbReference type="EMBL" id="KAG5684181.1"/>
    </source>
</evidence>
<keyword evidence="4" id="KW-0963">Cytoplasm</keyword>
<dbReference type="EMBL" id="JADBJN010000001">
    <property type="protein sequence ID" value="KAG5684181.1"/>
    <property type="molecule type" value="Genomic_DNA"/>
</dbReference>
<comment type="caution">
    <text evidence="10">The sequence shown here is derived from an EMBL/GenBank/DDBJ whole genome shotgun (WGS) entry which is preliminary data.</text>
</comment>
<comment type="similarity">
    <text evidence="2">Belongs to the CFAP206 family.</text>
</comment>
<keyword evidence="8" id="KW-0966">Cell projection</keyword>
<dbReference type="PANTHER" id="PTHR21442:SF0">
    <property type="entry name" value="CILIA- AND FLAGELLA-ASSOCIATED PROTEIN 206"/>
    <property type="match status" value="1"/>
</dbReference>